<gene>
    <name evidence="2" type="ORF">AAFF_G00173610</name>
</gene>
<organism evidence="2 3">
    <name type="scientific">Aldrovandia affinis</name>
    <dbReference type="NCBI Taxonomy" id="143900"/>
    <lineage>
        <taxon>Eukaryota</taxon>
        <taxon>Metazoa</taxon>
        <taxon>Chordata</taxon>
        <taxon>Craniata</taxon>
        <taxon>Vertebrata</taxon>
        <taxon>Euteleostomi</taxon>
        <taxon>Actinopterygii</taxon>
        <taxon>Neopterygii</taxon>
        <taxon>Teleostei</taxon>
        <taxon>Notacanthiformes</taxon>
        <taxon>Halosauridae</taxon>
        <taxon>Aldrovandia</taxon>
    </lineage>
</organism>
<accession>A0AAD7SZ69</accession>
<reference evidence="2" key="1">
    <citation type="journal article" date="2023" name="Science">
        <title>Genome structures resolve the early diversification of teleost fishes.</title>
        <authorList>
            <person name="Parey E."/>
            <person name="Louis A."/>
            <person name="Montfort J."/>
            <person name="Bouchez O."/>
            <person name="Roques C."/>
            <person name="Iampietro C."/>
            <person name="Lluch J."/>
            <person name="Castinel A."/>
            <person name="Donnadieu C."/>
            <person name="Desvignes T."/>
            <person name="Floi Bucao C."/>
            <person name="Jouanno E."/>
            <person name="Wen M."/>
            <person name="Mejri S."/>
            <person name="Dirks R."/>
            <person name="Jansen H."/>
            <person name="Henkel C."/>
            <person name="Chen W.J."/>
            <person name="Zahm M."/>
            <person name="Cabau C."/>
            <person name="Klopp C."/>
            <person name="Thompson A.W."/>
            <person name="Robinson-Rechavi M."/>
            <person name="Braasch I."/>
            <person name="Lecointre G."/>
            <person name="Bobe J."/>
            <person name="Postlethwait J.H."/>
            <person name="Berthelot C."/>
            <person name="Roest Crollius H."/>
            <person name="Guiguen Y."/>
        </authorList>
    </citation>
    <scope>NUCLEOTIDE SEQUENCE</scope>
    <source>
        <strain evidence="2">NC1722</strain>
    </source>
</reference>
<evidence type="ECO:0000313" key="2">
    <source>
        <dbReference type="EMBL" id="KAJ8411355.1"/>
    </source>
</evidence>
<protein>
    <submittedName>
        <fullName evidence="2">Uncharacterized protein</fullName>
    </submittedName>
</protein>
<evidence type="ECO:0000313" key="3">
    <source>
        <dbReference type="Proteomes" id="UP001221898"/>
    </source>
</evidence>
<dbReference type="Proteomes" id="UP001221898">
    <property type="component" value="Unassembled WGS sequence"/>
</dbReference>
<name>A0AAD7SZ69_9TELE</name>
<sequence>MNPCIQGDHVPGRRKTADTLPKSVVILAGSGSDLLHCQSDGGLKLVESPAPLRSGAKSRTAAHPVTPPPPGDLWDSHTSYKVNAHLTGAA</sequence>
<proteinExistence type="predicted"/>
<keyword evidence="3" id="KW-1185">Reference proteome</keyword>
<comment type="caution">
    <text evidence="2">The sequence shown here is derived from an EMBL/GenBank/DDBJ whole genome shotgun (WGS) entry which is preliminary data.</text>
</comment>
<evidence type="ECO:0000256" key="1">
    <source>
        <dbReference type="SAM" id="MobiDB-lite"/>
    </source>
</evidence>
<dbReference type="EMBL" id="JAINUG010000023">
    <property type="protein sequence ID" value="KAJ8411355.1"/>
    <property type="molecule type" value="Genomic_DNA"/>
</dbReference>
<feature type="region of interest" description="Disordered" evidence="1">
    <location>
        <begin position="49"/>
        <end position="77"/>
    </location>
</feature>
<dbReference type="AlphaFoldDB" id="A0AAD7SZ69"/>